<dbReference type="SUPFAM" id="SSF74650">
    <property type="entry name" value="Galactose mutarotase-like"/>
    <property type="match status" value="1"/>
</dbReference>
<comment type="caution">
    <text evidence="8">The sequence shown here is derived from an EMBL/GenBank/DDBJ whole genome shotgun (WGS) entry which is preliminary data.</text>
</comment>
<dbReference type="Gene3D" id="2.60.40.10">
    <property type="entry name" value="Immunoglobulins"/>
    <property type="match status" value="1"/>
</dbReference>
<dbReference type="GO" id="GO:0051274">
    <property type="term" value="P:beta-glucan biosynthetic process"/>
    <property type="evidence" value="ECO:0007669"/>
    <property type="project" value="TreeGrafter"/>
</dbReference>
<accession>A0A2M8WKL6</accession>
<evidence type="ECO:0000259" key="7">
    <source>
        <dbReference type="Pfam" id="PF04349"/>
    </source>
</evidence>
<feature type="chain" id="PRO_5014896165" evidence="6">
    <location>
        <begin position="23"/>
        <end position="504"/>
    </location>
</feature>
<dbReference type="UniPathway" id="UPA00637"/>
<dbReference type="GO" id="GO:0003824">
    <property type="term" value="F:catalytic activity"/>
    <property type="evidence" value="ECO:0007669"/>
    <property type="project" value="InterPro"/>
</dbReference>
<dbReference type="InterPro" id="IPR014756">
    <property type="entry name" value="Ig_E-set"/>
</dbReference>
<feature type="domain" description="Glucan biosynthesis periplasmic MdoG C-terminal" evidence="7">
    <location>
        <begin position="33"/>
        <end position="502"/>
    </location>
</feature>
<feature type="signal peptide" evidence="6">
    <location>
        <begin position="1"/>
        <end position="22"/>
    </location>
</feature>
<evidence type="ECO:0000256" key="2">
    <source>
        <dbReference type="ARBA" id="ARBA00005001"/>
    </source>
</evidence>
<dbReference type="RefSeq" id="WP_100366390.1">
    <property type="nucleotide sequence ID" value="NZ_PGTY01000001.1"/>
</dbReference>
<evidence type="ECO:0000256" key="6">
    <source>
        <dbReference type="SAM" id="SignalP"/>
    </source>
</evidence>
<dbReference type="Proteomes" id="UP000228531">
    <property type="component" value="Unassembled WGS sequence"/>
</dbReference>
<dbReference type="PANTHER" id="PTHR30504:SF2">
    <property type="entry name" value="GLUCANS BIOSYNTHESIS PROTEIN G"/>
    <property type="match status" value="1"/>
</dbReference>
<proteinExistence type="inferred from homology"/>
<dbReference type="InterPro" id="IPR011013">
    <property type="entry name" value="Gal_mutarotase_sf_dom"/>
</dbReference>
<sequence length="504" mass="55960">MMISRRALLAGMAASTATTAWPAVEMIAAQAPFSTDWLWEHARELARQDYEPKPLIPAPWQELSFEDFNKIQFDPEHGIWVDEDSPLQMDLFTAGLYATRPATINIVEDGIAKTLGYDLSLFEIRGELPDLPVDETMGYSGFRLRTTVNRPDYFDEFIVFQGASYFRAVAKGQGYGLSARGLALRTGDPDGEEFPDFTDFWVEAAAPGDTVFTVHALLNSPSTTGAYTFKITAGDPTRVDVTATLFPRVDLTHVGLGAMTSMFLFDETNRHRFDDFRPGVHDSDGLLMLNGEGEQIWRPLANPKELEISSFIDENPRGFGLMQRSRDPEKFADLQAFYERRPSLWITPDGDWGAGGVELVEIPSDQEIYDNTVAYWRPSVPMLAGSEYSFGYAMAWGNRATGLLDLPWVLETRIGGAFNQVDTTVAIDFAPHALFGDDLSEIQTVITADTGTVTDGILQHNPGTGGVRLAFHLLPQGATSIELRAQLVKGDIPMSEVWLYRWTA</sequence>
<evidence type="ECO:0000256" key="3">
    <source>
        <dbReference type="ARBA" id="ARBA00009284"/>
    </source>
</evidence>
<dbReference type="PIRSF" id="PIRSF006281">
    <property type="entry name" value="MdoG"/>
    <property type="match status" value="1"/>
</dbReference>
<dbReference type="PANTHER" id="PTHR30504">
    <property type="entry name" value="GLUCANS BIOSYNTHESIS PROTEIN"/>
    <property type="match status" value="1"/>
</dbReference>
<evidence type="ECO:0000256" key="1">
    <source>
        <dbReference type="ARBA" id="ARBA00004418"/>
    </source>
</evidence>
<dbReference type="FunFam" id="2.70.98.10:FF:000001">
    <property type="entry name" value="Glucans biosynthesis protein G"/>
    <property type="match status" value="1"/>
</dbReference>
<dbReference type="InterPro" id="IPR013783">
    <property type="entry name" value="Ig-like_fold"/>
</dbReference>
<dbReference type="InterPro" id="IPR006311">
    <property type="entry name" value="TAT_signal"/>
</dbReference>
<keyword evidence="4 6" id="KW-0732">Signal</keyword>
<evidence type="ECO:0000256" key="5">
    <source>
        <dbReference type="ARBA" id="ARBA00022764"/>
    </source>
</evidence>
<dbReference type="InterPro" id="IPR007444">
    <property type="entry name" value="Glucan_biosyn_MdoG_C"/>
</dbReference>
<dbReference type="GO" id="GO:0030288">
    <property type="term" value="C:outer membrane-bounded periplasmic space"/>
    <property type="evidence" value="ECO:0007669"/>
    <property type="project" value="TreeGrafter"/>
</dbReference>
<dbReference type="OrthoDB" id="9777817at2"/>
<reference evidence="8 9" key="1">
    <citation type="submission" date="2017-11" db="EMBL/GenBank/DDBJ databases">
        <title>Genomic Encyclopedia of Archaeal and Bacterial Type Strains, Phase II (KMG-II): From Individual Species to Whole Genera.</title>
        <authorList>
            <person name="Goeker M."/>
        </authorList>
    </citation>
    <scope>NUCLEOTIDE SEQUENCE [LARGE SCALE GENOMIC DNA]</scope>
    <source>
        <strain evidence="8 9">DSM 29128</strain>
    </source>
</reference>
<organism evidence="8 9">
    <name type="scientific">Yoonia maricola</name>
    <dbReference type="NCBI Taxonomy" id="420999"/>
    <lineage>
        <taxon>Bacteria</taxon>
        <taxon>Pseudomonadati</taxon>
        <taxon>Pseudomonadota</taxon>
        <taxon>Alphaproteobacteria</taxon>
        <taxon>Rhodobacterales</taxon>
        <taxon>Paracoccaceae</taxon>
        <taxon>Yoonia</taxon>
    </lineage>
</organism>
<name>A0A2M8WKL6_9RHOB</name>
<comment type="subcellular location">
    <subcellularLocation>
        <location evidence="1">Periplasm</location>
    </subcellularLocation>
</comment>
<dbReference type="SUPFAM" id="SSF81296">
    <property type="entry name" value="E set domains"/>
    <property type="match status" value="1"/>
</dbReference>
<keyword evidence="9" id="KW-1185">Reference proteome</keyword>
<comment type="similarity">
    <text evidence="3">Belongs to the OpgD/OpgG family.</text>
</comment>
<dbReference type="AlphaFoldDB" id="A0A2M8WKL6"/>
<dbReference type="GO" id="GO:0030246">
    <property type="term" value="F:carbohydrate binding"/>
    <property type="evidence" value="ECO:0007669"/>
    <property type="project" value="InterPro"/>
</dbReference>
<dbReference type="Pfam" id="PF04349">
    <property type="entry name" value="MdoG"/>
    <property type="match status" value="1"/>
</dbReference>
<gene>
    <name evidence="8" type="ORF">BC777_0300</name>
</gene>
<evidence type="ECO:0000313" key="9">
    <source>
        <dbReference type="Proteomes" id="UP000228531"/>
    </source>
</evidence>
<dbReference type="PROSITE" id="PS51318">
    <property type="entry name" value="TAT"/>
    <property type="match status" value="1"/>
</dbReference>
<dbReference type="Gene3D" id="2.70.98.10">
    <property type="match status" value="1"/>
</dbReference>
<keyword evidence="5" id="KW-0574">Periplasm</keyword>
<dbReference type="InterPro" id="IPR014438">
    <property type="entry name" value="Glucan_biosyn_MdoG/MdoD"/>
</dbReference>
<comment type="pathway">
    <text evidence="2">Glycan metabolism; osmoregulated periplasmic glucan (OPG) biosynthesis.</text>
</comment>
<dbReference type="EMBL" id="PGTY01000001">
    <property type="protein sequence ID" value="PJI91472.1"/>
    <property type="molecule type" value="Genomic_DNA"/>
</dbReference>
<evidence type="ECO:0000313" key="8">
    <source>
        <dbReference type="EMBL" id="PJI91472.1"/>
    </source>
</evidence>
<protein>
    <submittedName>
        <fullName evidence="8">Glucans biosynthesis protein</fullName>
    </submittedName>
</protein>
<evidence type="ECO:0000256" key="4">
    <source>
        <dbReference type="ARBA" id="ARBA00022729"/>
    </source>
</evidence>
<dbReference type="InterPro" id="IPR014718">
    <property type="entry name" value="GH-type_carb-bd"/>
</dbReference>